<dbReference type="EMBL" id="JAFCJH010000030">
    <property type="protein sequence ID" value="MBR0798715.1"/>
    <property type="molecule type" value="Genomic_DNA"/>
</dbReference>
<organism evidence="1 2">
    <name type="scientific">Bradyrhizobium jicamae</name>
    <dbReference type="NCBI Taxonomy" id="280332"/>
    <lineage>
        <taxon>Bacteria</taxon>
        <taxon>Pseudomonadati</taxon>
        <taxon>Pseudomonadota</taxon>
        <taxon>Alphaproteobacteria</taxon>
        <taxon>Hyphomicrobiales</taxon>
        <taxon>Nitrobacteraceae</taxon>
        <taxon>Bradyrhizobium</taxon>
    </lineage>
</organism>
<evidence type="ECO:0000313" key="2">
    <source>
        <dbReference type="Proteomes" id="UP001315278"/>
    </source>
</evidence>
<gene>
    <name evidence="1" type="ORF">JQ615_25325</name>
</gene>
<evidence type="ECO:0000313" key="1">
    <source>
        <dbReference type="EMBL" id="MBR0798715.1"/>
    </source>
</evidence>
<sequence>MFILLTYSSNGFTQSPDIQALDFNSKSTEALNDTVGHLPSLVKEVVNSGSAVINEIKKPGCHSDTFKQFGESLDKSRELTDELDLDVIRRAQQAVWEAASVHNCSNYALDERFEAIIPATFTARGSFYAQSTDRLDCLYRNHEKLVCGGDYVSLEKYVKIKNYDLILLSTKYSGSGVRTADWKLIVEDGKTAAVKSLVENCFECEVQVERLKFRSNEVDFIFRNEAHRITGHFRNAALSLRKTKLDPREPLDKETCDWLYEALDSCKHSYKIADPDAGTCTMSGGGNAGRFFLTRIESTYAGISLERLDRQCREACSTGKAMDRETYLETVCRRKGRYPN</sequence>
<accession>A0ABS5FPL5</accession>
<name>A0ABS5FPL5_9BRAD</name>
<reference evidence="2" key="1">
    <citation type="journal article" date="2021" name="ISME J.">
        <title>Evolutionary origin and ecological implication of a unique nif island in free-living Bradyrhizobium lineages.</title>
        <authorList>
            <person name="Tao J."/>
        </authorList>
    </citation>
    <scope>NUCLEOTIDE SEQUENCE [LARGE SCALE GENOMIC DNA]</scope>
    <source>
        <strain evidence="2">SZCCT0434</strain>
    </source>
</reference>
<proteinExistence type="predicted"/>
<dbReference type="Proteomes" id="UP001315278">
    <property type="component" value="Unassembled WGS sequence"/>
</dbReference>
<protein>
    <submittedName>
        <fullName evidence="1">Uncharacterized protein</fullName>
    </submittedName>
</protein>
<dbReference type="RefSeq" id="WP_212493879.1">
    <property type="nucleotide sequence ID" value="NZ_JAFCJH010000030.1"/>
</dbReference>
<keyword evidence="2" id="KW-1185">Reference proteome</keyword>
<comment type="caution">
    <text evidence="1">The sequence shown here is derived from an EMBL/GenBank/DDBJ whole genome shotgun (WGS) entry which is preliminary data.</text>
</comment>